<keyword evidence="1" id="KW-0732">Signal</keyword>
<comment type="caution">
    <text evidence="3">The sequence shown here is derived from an EMBL/GenBank/DDBJ whole genome shotgun (WGS) entry which is preliminary data.</text>
</comment>
<feature type="chain" id="PRO_5046740808" evidence="1">
    <location>
        <begin position="24"/>
        <end position="165"/>
    </location>
</feature>
<feature type="domain" description="DUF2059" evidence="2">
    <location>
        <begin position="90"/>
        <end position="138"/>
    </location>
</feature>
<reference evidence="3 4" key="1">
    <citation type="submission" date="2022-01" db="EMBL/GenBank/DDBJ databases">
        <title>Maritalea mediterranea sp. nov., isolated from marine plastic residues from the Malva-rosa beach (Valencia, Spain).</title>
        <authorList>
            <person name="Vidal-Verdu A."/>
            <person name="Molina-Menor E."/>
            <person name="Pascual J."/>
            <person name="Pereto J."/>
            <person name="Porcar M."/>
        </authorList>
    </citation>
    <scope>NUCLEOTIDE SEQUENCE [LARGE SCALE GENOMIC DNA]</scope>
    <source>
        <strain evidence="3 4">P4.10X</strain>
    </source>
</reference>
<dbReference type="Pfam" id="PF09832">
    <property type="entry name" value="DUF2059"/>
    <property type="match status" value="1"/>
</dbReference>
<feature type="signal peptide" evidence="1">
    <location>
        <begin position="1"/>
        <end position="23"/>
    </location>
</feature>
<evidence type="ECO:0000259" key="2">
    <source>
        <dbReference type="Pfam" id="PF09832"/>
    </source>
</evidence>
<dbReference type="Proteomes" id="UP001201217">
    <property type="component" value="Unassembled WGS sequence"/>
</dbReference>
<evidence type="ECO:0000313" key="3">
    <source>
        <dbReference type="EMBL" id="MCF4098026.1"/>
    </source>
</evidence>
<organism evidence="3 4">
    <name type="scientific">Maritalea mediterranea</name>
    <dbReference type="NCBI Taxonomy" id="2909667"/>
    <lineage>
        <taxon>Bacteria</taxon>
        <taxon>Pseudomonadati</taxon>
        <taxon>Pseudomonadota</taxon>
        <taxon>Alphaproteobacteria</taxon>
        <taxon>Hyphomicrobiales</taxon>
        <taxon>Devosiaceae</taxon>
        <taxon>Maritalea</taxon>
    </lineage>
</organism>
<gene>
    <name evidence="3" type="ORF">L1I42_05930</name>
</gene>
<evidence type="ECO:0000313" key="4">
    <source>
        <dbReference type="Proteomes" id="UP001201217"/>
    </source>
</evidence>
<dbReference type="RefSeq" id="WP_236113564.1">
    <property type="nucleotide sequence ID" value="NZ_JAKGTI010000001.1"/>
</dbReference>
<evidence type="ECO:0000256" key="1">
    <source>
        <dbReference type="SAM" id="SignalP"/>
    </source>
</evidence>
<dbReference type="EMBL" id="JAKGTI010000001">
    <property type="protein sequence ID" value="MCF4098026.1"/>
    <property type="molecule type" value="Genomic_DNA"/>
</dbReference>
<name>A0ABS9E9B2_9HYPH</name>
<proteinExistence type="predicted"/>
<dbReference type="InterPro" id="IPR018637">
    <property type="entry name" value="DUF2059"/>
</dbReference>
<protein>
    <submittedName>
        <fullName evidence="3">DUF2059 domain-containing protein</fullName>
    </submittedName>
</protein>
<sequence>MKKLTAMIFAGVVSVAAPLAANAQEITPEHLDTAKKYVQLSDTAFVYETSVVNVLKRVADALAKQNPEVSREIVEEGRDLAQEYLDGENKLYPQFARIYALRFTPEELEEIIAFYESEVGQKLLENNVGINRDLKAAVKVWENNFLTDFEMQLRDRLEAEGLELQ</sequence>
<accession>A0ABS9E9B2</accession>
<keyword evidence="4" id="KW-1185">Reference proteome</keyword>